<dbReference type="PANTHER" id="PTHR43649">
    <property type="entry name" value="ARABINOSE-BINDING PROTEIN-RELATED"/>
    <property type="match status" value="1"/>
</dbReference>
<dbReference type="AlphaFoldDB" id="G5ILT8"/>
<dbReference type="Pfam" id="PF13416">
    <property type="entry name" value="SBP_bac_8"/>
    <property type="match status" value="1"/>
</dbReference>
<sequence>MKKRMVSMLTVMALAVSMMSGCGSSGEKTTGGQSGENGSAKDGVELSIGFNVETSDATYERDIVPIFEEFKKMHPEVTNITLTGMGKMGEDQQVTRLTGGKYDDVLLLPMSMKTTDLPQYFAPLGDAKELGEKYFYGDYIQTGGQSYGLPIGVVYEGLIYNQEVLDECYGGKVPVTYDELMECCEAIKASGKNCFYTNAGAQWPLRFWDNLAITISEDPAYANTIVDNKTPWAEGEPLYQSCKLLGDLAAGGYIEGDVVTEQWDNSRVSVATGDTAFMLIGTWALPQIKEVAQEMGKDPETIKFAPFPYKNNVSADNKLQVRVSEDLFLGVNKNSPNLELAKEFCVFFCENVSLSRGMNESMKEGGRQVEDLKSLQDLDYVEYYSSPAKDTKIADMAGAAKIDVFSVGTYLQEYIIQPSIDGKGAQFEELNKLWAQNFQ</sequence>
<evidence type="ECO:0000256" key="2">
    <source>
        <dbReference type="ARBA" id="ARBA00022729"/>
    </source>
</evidence>
<dbReference type="PANTHER" id="PTHR43649:SF33">
    <property type="entry name" value="POLYGALACTURONAN_RHAMNOGALACTURONAN-BINDING PROTEIN YTCQ"/>
    <property type="match status" value="1"/>
</dbReference>
<evidence type="ECO:0000313" key="8">
    <source>
        <dbReference type="EMBL" id="EHI57357.1"/>
    </source>
</evidence>
<dbReference type="SUPFAM" id="SSF53850">
    <property type="entry name" value="Periplasmic binding protein-like II"/>
    <property type="match status" value="1"/>
</dbReference>
<keyword evidence="1" id="KW-1003">Cell membrane</keyword>
<comment type="caution">
    <text evidence="8">The sequence shown here is derived from an EMBL/GenBank/DDBJ whole genome shotgun (WGS) entry which is preliminary data.</text>
</comment>
<feature type="chain" id="PRO_5038496831" evidence="7">
    <location>
        <begin position="21"/>
        <end position="439"/>
    </location>
</feature>
<dbReference type="OrthoDB" id="42940at2"/>
<evidence type="ECO:0000256" key="6">
    <source>
        <dbReference type="SAM" id="MobiDB-lite"/>
    </source>
</evidence>
<dbReference type="EMBL" id="ADLN01000120">
    <property type="protein sequence ID" value="EHI57357.1"/>
    <property type="molecule type" value="Genomic_DNA"/>
</dbReference>
<feature type="signal peptide" evidence="7">
    <location>
        <begin position="1"/>
        <end position="20"/>
    </location>
</feature>
<dbReference type="InterPro" id="IPR050490">
    <property type="entry name" value="Bact_solute-bd_prot1"/>
</dbReference>
<evidence type="ECO:0000256" key="5">
    <source>
        <dbReference type="ARBA" id="ARBA00023288"/>
    </source>
</evidence>
<dbReference type="RefSeq" id="WP_006782454.1">
    <property type="nucleotide sequence ID" value="NZ_CP040506.1"/>
</dbReference>
<dbReference type="Proteomes" id="UP000005384">
    <property type="component" value="Unassembled WGS sequence"/>
</dbReference>
<name>G5ILT8_9FIRM</name>
<evidence type="ECO:0000256" key="1">
    <source>
        <dbReference type="ARBA" id="ARBA00022475"/>
    </source>
</evidence>
<dbReference type="InterPro" id="IPR006059">
    <property type="entry name" value="SBP"/>
</dbReference>
<protein>
    <submittedName>
        <fullName evidence="8">Uncharacterized protein</fullName>
    </submittedName>
</protein>
<evidence type="ECO:0000256" key="3">
    <source>
        <dbReference type="ARBA" id="ARBA00023136"/>
    </source>
</evidence>
<keyword evidence="3" id="KW-0472">Membrane</keyword>
<feature type="region of interest" description="Disordered" evidence="6">
    <location>
        <begin position="22"/>
        <end position="42"/>
    </location>
</feature>
<gene>
    <name evidence="8" type="ORF">HMPREF9473_04466</name>
</gene>
<keyword evidence="5" id="KW-0449">Lipoprotein</keyword>
<evidence type="ECO:0000256" key="7">
    <source>
        <dbReference type="SAM" id="SignalP"/>
    </source>
</evidence>
<keyword evidence="2 7" id="KW-0732">Signal</keyword>
<proteinExistence type="predicted"/>
<keyword evidence="4" id="KW-0564">Palmitate</keyword>
<dbReference type="PROSITE" id="PS51257">
    <property type="entry name" value="PROKAR_LIPOPROTEIN"/>
    <property type="match status" value="1"/>
</dbReference>
<dbReference type="HOGENOM" id="CLU_049575_0_0_9"/>
<evidence type="ECO:0000313" key="9">
    <source>
        <dbReference type="Proteomes" id="UP000005384"/>
    </source>
</evidence>
<accession>G5ILT8</accession>
<dbReference type="Gene3D" id="3.40.190.10">
    <property type="entry name" value="Periplasmic binding protein-like II"/>
    <property type="match status" value="2"/>
</dbReference>
<organism evidence="8 9">
    <name type="scientific">Hungatella hathewayi WAL-18680</name>
    <dbReference type="NCBI Taxonomy" id="742737"/>
    <lineage>
        <taxon>Bacteria</taxon>
        <taxon>Bacillati</taxon>
        <taxon>Bacillota</taxon>
        <taxon>Clostridia</taxon>
        <taxon>Lachnospirales</taxon>
        <taxon>Lachnospiraceae</taxon>
        <taxon>Hungatella</taxon>
    </lineage>
</organism>
<keyword evidence="9" id="KW-1185">Reference proteome</keyword>
<evidence type="ECO:0000256" key="4">
    <source>
        <dbReference type="ARBA" id="ARBA00023139"/>
    </source>
</evidence>
<dbReference type="PATRIC" id="fig|742737.3.peg.4451"/>
<reference evidence="8 9" key="1">
    <citation type="submission" date="2011-08" db="EMBL/GenBank/DDBJ databases">
        <title>The Genome Sequence of Clostridium hathewayi WAL-18680.</title>
        <authorList>
            <consortium name="The Broad Institute Genome Sequencing Platform"/>
            <person name="Earl A."/>
            <person name="Ward D."/>
            <person name="Feldgarden M."/>
            <person name="Gevers D."/>
            <person name="Finegold S.M."/>
            <person name="Summanen P.H."/>
            <person name="Molitoris D.R."/>
            <person name="Song M."/>
            <person name="Daigneault M."/>
            <person name="Allen-Vercoe E."/>
            <person name="Young S.K."/>
            <person name="Zeng Q."/>
            <person name="Gargeya S."/>
            <person name="Fitzgerald M."/>
            <person name="Haas B."/>
            <person name="Abouelleil A."/>
            <person name="Alvarado L."/>
            <person name="Arachchi H.M."/>
            <person name="Berlin A."/>
            <person name="Brown A."/>
            <person name="Chapman S.B."/>
            <person name="Chen Z."/>
            <person name="Dunbar C."/>
            <person name="Freedman E."/>
            <person name="Gearin G."/>
            <person name="Gellesch M."/>
            <person name="Goldberg J."/>
            <person name="Griggs A."/>
            <person name="Gujja S."/>
            <person name="Heiman D."/>
            <person name="Howarth C."/>
            <person name="Larson L."/>
            <person name="Lui A."/>
            <person name="MacDonald P.J.P."/>
            <person name="Montmayeur A."/>
            <person name="Murphy C."/>
            <person name="Neiman D."/>
            <person name="Pearson M."/>
            <person name="Priest M."/>
            <person name="Roberts A."/>
            <person name="Saif S."/>
            <person name="Shea T."/>
            <person name="Shenoy N."/>
            <person name="Sisk P."/>
            <person name="Stolte C."/>
            <person name="Sykes S."/>
            <person name="Wortman J."/>
            <person name="Nusbaum C."/>
            <person name="Birren B."/>
        </authorList>
    </citation>
    <scope>NUCLEOTIDE SEQUENCE [LARGE SCALE GENOMIC DNA]</scope>
    <source>
        <strain evidence="8 9">WAL-18680</strain>
    </source>
</reference>